<feature type="transmembrane region" description="Helical" evidence="8">
    <location>
        <begin position="352"/>
        <end position="370"/>
    </location>
</feature>
<dbReference type="GO" id="GO:0042907">
    <property type="term" value="F:xanthine transmembrane transporter activity"/>
    <property type="evidence" value="ECO:0007669"/>
    <property type="project" value="TreeGrafter"/>
</dbReference>
<feature type="transmembrane region" description="Helical" evidence="8">
    <location>
        <begin position="243"/>
        <end position="268"/>
    </location>
</feature>
<feature type="transmembrane region" description="Helical" evidence="8">
    <location>
        <begin position="408"/>
        <end position="431"/>
    </location>
</feature>
<feature type="transmembrane region" description="Helical" evidence="8">
    <location>
        <begin position="21"/>
        <end position="43"/>
    </location>
</feature>
<dbReference type="RefSeq" id="WP_133441316.1">
    <property type="nucleotide sequence ID" value="NZ_CP034726.1"/>
</dbReference>
<evidence type="ECO:0000256" key="5">
    <source>
        <dbReference type="ARBA" id="ARBA00022692"/>
    </source>
</evidence>
<dbReference type="Proteomes" id="UP000294321">
    <property type="component" value="Chromosome"/>
</dbReference>
<keyword evidence="6 8" id="KW-1133">Transmembrane helix</keyword>
<dbReference type="OrthoDB" id="9805749at2"/>
<dbReference type="NCBIfam" id="TIGR03173">
    <property type="entry name" value="pbuX"/>
    <property type="match status" value="1"/>
</dbReference>
<accession>A0A4P6ZJ69</accession>
<dbReference type="Pfam" id="PF00860">
    <property type="entry name" value="Xan_ur_permease"/>
    <property type="match status" value="1"/>
</dbReference>
<keyword evidence="3" id="KW-0813">Transport</keyword>
<evidence type="ECO:0000256" key="8">
    <source>
        <dbReference type="SAM" id="Phobius"/>
    </source>
</evidence>
<organism evidence="9 10">
    <name type="scientific">Acetilactobacillus jinshanensis</name>
    <dbReference type="NCBI Taxonomy" id="1720083"/>
    <lineage>
        <taxon>Bacteria</taxon>
        <taxon>Bacillati</taxon>
        <taxon>Bacillota</taxon>
        <taxon>Bacilli</taxon>
        <taxon>Lactobacillales</taxon>
        <taxon>Lactobacillaceae</taxon>
        <taxon>Acetilactobacillus</taxon>
    </lineage>
</organism>
<dbReference type="NCBIfam" id="NF037981">
    <property type="entry name" value="NCS2_1"/>
    <property type="match status" value="1"/>
</dbReference>
<dbReference type="PANTHER" id="PTHR42810:SF4">
    <property type="entry name" value="URIC ACID TRANSPORTER UACT"/>
    <property type="match status" value="1"/>
</dbReference>
<reference evidence="10" key="1">
    <citation type="submission" date="2018-12" db="EMBL/GenBank/DDBJ databases">
        <title>A new species of lactobacillus.</title>
        <authorList>
            <person name="Jian Y."/>
            <person name="Xin L."/>
            <person name="Hong Z.J."/>
            <person name="Ming L.Z."/>
            <person name="Hong X.Z."/>
        </authorList>
    </citation>
    <scope>NUCLEOTIDE SEQUENCE [LARGE SCALE GENOMIC DNA]</scope>
    <source>
        <strain evidence="10">HSLZ-75</strain>
    </source>
</reference>
<dbReference type="KEGG" id="lji:ELX58_00970"/>
<comment type="subcellular location">
    <subcellularLocation>
        <location evidence="1">Cell membrane</location>
        <topology evidence="1">Multi-pass membrane protein</topology>
    </subcellularLocation>
</comment>
<keyword evidence="4" id="KW-1003">Cell membrane</keyword>
<dbReference type="PANTHER" id="PTHR42810">
    <property type="entry name" value="PURINE PERMEASE C1399.01C-RELATED"/>
    <property type="match status" value="1"/>
</dbReference>
<evidence type="ECO:0000256" key="4">
    <source>
        <dbReference type="ARBA" id="ARBA00022475"/>
    </source>
</evidence>
<evidence type="ECO:0000256" key="6">
    <source>
        <dbReference type="ARBA" id="ARBA00022989"/>
    </source>
</evidence>
<gene>
    <name evidence="9" type="ORF">ELX58_00970</name>
</gene>
<name>A0A4P6ZJ69_9LACO</name>
<feature type="transmembrane region" description="Helical" evidence="8">
    <location>
        <begin position="198"/>
        <end position="223"/>
    </location>
</feature>
<keyword evidence="10" id="KW-1185">Reference proteome</keyword>
<protein>
    <submittedName>
        <fullName evidence="9">Purine permease</fullName>
    </submittedName>
</protein>
<dbReference type="InterPro" id="IPR017588">
    <property type="entry name" value="UacT-like"/>
</dbReference>
<feature type="transmembrane region" description="Helical" evidence="8">
    <location>
        <begin position="49"/>
        <end position="70"/>
    </location>
</feature>
<dbReference type="InterPro" id="IPR006043">
    <property type="entry name" value="NCS2"/>
</dbReference>
<evidence type="ECO:0000256" key="3">
    <source>
        <dbReference type="ARBA" id="ARBA00022448"/>
    </source>
</evidence>
<evidence type="ECO:0000313" key="10">
    <source>
        <dbReference type="Proteomes" id="UP000294321"/>
    </source>
</evidence>
<feature type="transmembrane region" description="Helical" evidence="8">
    <location>
        <begin position="77"/>
        <end position="95"/>
    </location>
</feature>
<feature type="transmembrane region" description="Helical" evidence="8">
    <location>
        <begin position="174"/>
        <end position="191"/>
    </location>
</feature>
<evidence type="ECO:0000313" key="9">
    <source>
        <dbReference type="EMBL" id="QBP17771.1"/>
    </source>
</evidence>
<dbReference type="EMBL" id="CP034726">
    <property type="protein sequence ID" value="QBP17771.1"/>
    <property type="molecule type" value="Genomic_DNA"/>
</dbReference>
<dbReference type="InterPro" id="IPR006042">
    <property type="entry name" value="Xan_ur_permease"/>
</dbReference>
<comment type="similarity">
    <text evidence="2">Belongs to the nucleobase:cation symporter-2 (NCS2) (TC 2.A.40) family.</text>
</comment>
<dbReference type="GO" id="GO:0005886">
    <property type="term" value="C:plasma membrane"/>
    <property type="evidence" value="ECO:0007669"/>
    <property type="project" value="UniProtKB-SubCell"/>
</dbReference>
<evidence type="ECO:0000256" key="7">
    <source>
        <dbReference type="ARBA" id="ARBA00023136"/>
    </source>
</evidence>
<dbReference type="NCBIfam" id="TIGR00801">
    <property type="entry name" value="ncs2"/>
    <property type="match status" value="1"/>
</dbReference>
<dbReference type="AlphaFoldDB" id="A0A4P6ZJ69"/>
<keyword evidence="7 8" id="KW-0472">Membrane</keyword>
<keyword evidence="5 8" id="KW-0812">Transmembrane</keyword>
<feature type="transmembrane region" description="Helical" evidence="8">
    <location>
        <begin position="382"/>
        <end position="402"/>
    </location>
</feature>
<sequence>MFKHHQINDEAGLKQVPQGQAAILGLQHLLTMYSGDVITALIIGTFLRLSAGQMTLLISTDIFMCGVATLLQLKRTFITGIGLPVVLGCGVQYITPLETIGKSFGLSVMYGSIIVAGLFVFLISGLFSKIRKFFPPVVTGSLITIIGFSIVPTAVQDWGGGSSNAASFGSPKDLIIGFITMMIIVLINVFAHGFLRCISILIGMIAGTGIAAVEGMVSLSAIAKANWFRIPRPFFIAMPHFQWSSSLTIILVAITAMIESTGVFFALGDIVGRPIHSKDLGRGYRSEGLAAILGGIFNTFPYSTFSENVGVVQLSGIKTRRPIYYAAGFLLVLGFLPKIAALFLIIPKCVLGGAMVPMFGVIGVQGIRVLQKVDFSKDNNDLLIVAVSIGLGLGVTTYPQFFQFLPQSLQIILDNGIVVTSIVAVVLNLMLNYIPEKLNKKKVTIKD</sequence>
<evidence type="ECO:0000256" key="1">
    <source>
        <dbReference type="ARBA" id="ARBA00004651"/>
    </source>
</evidence>
<feature type="transmembrane region" description="Helical" evidence="8">
    <location>
        <begin position="323"/>
        <end position="346"/>
    </location>
</feature>
<feature type="transmembrane region" description="Helical" evidence="8">
    <location>
        <begin position="107"/>
        <end position="127"/>
    </location>
</feature>
<evidence type="ECO:0000256" key="2">
    <source>
        <dbReference type="ARBA" id="ARBA00008821"/>
    </source>
</evidence>
<proteinExistence type="inferred from homology"/>
<feature type="transmembrane region" description="Helical" evidence="8">
    <location>
        <begin position="134"/>
        <end position="154"/>
    </location>
</feature>